<dbReference type="GO" id="GO:0008236">
    <property type="term" value="F:serine-type peptidase activity"/>
    <property type="evidence" value="ECO:0007669"/>
    <property type="project" value="InterPro"/>
</dbReference>
<evidence type="ECO:0000259" key="2">
    <source>
        <dbReference type="Pfam" id="PF00326"/>
    </source>
</evidence>
<dbReference type="Proteomes" id="UP000619293">
    <property type="component" value="Unassembled WGS sequence"/>
</dbReference>
<dbReference type="SUPFAM" id="SSF53474">
    <property type="entry name" value="alpha/beta-Hydrolases"/>
    <property type="match status" value="1"/>
</dbReference>
<dbReference type="AlphaFoldDB" id="A0A8J3JNU3"/>
<dbReference type="SUPFAM" id="SSF82171">
    <property type="entry name" value="DPP6 N-terminal domain-like"/>
    <property type="match status" value="1"/>
</dbReference>
<evidence type="ECO:0000313" key="4">
    <source>
        <dbReference type="Proteomes" id="UP000619293"/>
    </source>
</evidence>
<gene>
    <name evidence="3" type="ORF">Cch02nite_18450</name>
</gene>
<dbReference type="InterPro" id="IPR001375">
    <property type="entry name" value="Peptidase_S9_cat"/>
</dbReference>
<dbReference type="Gene3D" id="3.40.50.1820">
    <property type="entry name" value="alpha/beta hydrolase"/>
    <property type="match status" value="1"/>
</dbReference>
<proteinExistence type="predicted"/>
<evidence type="ECO:0000256" key="1">
    <source>
        <dbReference type="SAM" id="MobiDB-lite"/>
    </source>
</evidence>
<dbReference type="PANTHER" id="PTHR11731">
    <property type="entry name" value="PROTEASE FAMILY S9B,C DIPEPTIDYL-PEPTIDASE IV-RELATED"/>
    <property type="match status" value="1"/>
</dbReference>
<name>A0A8J3JNU3_9ACTN</name>
<accession>A0A8J3JNU3</accession>
<organism evidence="3 4">
    <name type="scientific">Catellatospora chokoriensis</name>
    <dbReference type="NCBI Taxonomy" id="310353"/>
    <lineage>
        <taxon>Bacteria</taxon>
        <taxon>Bacillati</taxon>
        <taxon>Actinomycetota</taxon>
        <taxon>Actinomycetes</taxon>
        <taxon>Micromonosporales</taxon>
        <taxon>Micromonosporaceae</taxon>
        <taxon>Catellatospora</taxon>
    </lineage>
</organism>
<dbReference type="RefSeq" id="WP_191843158.1">
    <property type="nucleotide sequence ID" value="NZ_BAAALB010000002.1"/>
</dbReference>
<dbReference type="Gene3D" id="2.140.10.30">
    <property type="entry name" value="Dipeptidylpeptidase IV, N-terminal domain"/>
    <property type="match status" value="2"/>
</dbReference>
<keyword evidence="4" id="KW-1185">Reference proteome</keyword>
<dbReference type="EMBL" id="BONG01000008">
    <property type="protein sequence ID" value="GIF88401.1"/>
    <property type="molecule type" value="Genomic_DNA"/>
</dbReference>
<dbReference type="GO" id="GO:0006508">
    <property type="term" value="P:proteolysis"/>
    <property type="evidence" value="ECO:0007669"/>
    <property type="project" value="InterPro"/>
</dbReference>
<dbReference type="Pfam" id="PF00326">
    <property type="entry name" value="Peptidase_S9"/>
    <property type="match status" value="1"/>
</dbReference>
<comment type="caution">
    <text evidence="3">The sequence shown here is derived from an EMBL/GenBank/DDBJ whole genome shotgun (WGS) entry which is preliminary data.</text>
</comment>
<feature type="domain" description="Peptidase S9 prolyl oligopeptidase catalytic" evidence="2">
    <location>
        <begin position="433"/>
        <end position="538"/>
    </location>
</feature>
<dbReference type="InterPro" id="IPR050278">
    <property type="entry name" value="Serine_Prot_S9B/DPPIV"/>
</dbReference>
<evidence type="ECO:0000313" key="3">
    <source>
        <dbReference type="EMBL" id="GIF88401.1"/>
    </source>
</evidence>
<reference evidence="3 4" key="1">
    <citation type="submission" date="2021-01" db="EMBL/GenBank/DDBJ databases">
        <title>Whole genome shotgun sequence of Catellatospora chokoriensis NBRC 107358.</title>
        <authorList>
            <person name="Komaki H."/>
            <person name="Tamura T."/>
        </authorList>
    </citation>
    <scope>NUCLEOTIDE SEQUENCE [LARGE SCALE GENOMIC DNA]</scope>
    <source>
        <strain evidence="3 4">NBRC 107358</strain>
    </source>
</reference>
<protein>
    <recommendedName>
        <fullName evidence="2">Peptidase S9 prolyl oligopeptidase catalytic domain-containing protein</fullName>
    </recommendedName>
</protein>
<dbReference type="GO" id="GO:0008239">
    <property type="term" value="F:dipeptidyl-peptidase activity"/>
    <property type="evidence" value="ECO:0007669"/>
    <property type="project" value="TreeGrafter"/>
</dbReference>
<feature type="region of interest" description="Disordered" evidence="1">
    <location>
        <begin position="74"/>
        <end position="93"/>
    </location>
</feature>
<dbReference type="InterPro" id="IPR029058">
    <property type="entry name" value="AB_hydrolase_fold"/>
</dbReference>
<sequence length="571" mass="61737">MEAQQPDGPGPGHRIAVSADGLRVGHLHDHVLDVCEPASGRVHTVAEAVDDFAFDRTGAVVVWTSGGRLYRRDADGVTVPSTPGPVDTARPDPTGRRIAYLHEGTLRVAVGSEDELLAGEPDGVRWGEADPHACWFGRHTGWWWAPDGESILATRRSGEQVSLHLLDLDGGWVDVHWDREIYPYLGTVRWADGGPLITALRRSQGHGLVLAVDRRTGETQVHAELADPRWVNPIAGTPRHLADGRVLVGGEISHDGYDARCLFADGTLLTPPNLYVRRVVGRLGPGSAGGELGDLLIEASEGEPAEQHLFRVRSSTSGGMVVHRLTSVPGWHSAACGGDTVVTGLRSLDDEDVQLTVWFAGNQVAELTPRRPVPATTNRPALDRVTDRRLPTAVLYPPGHVFGRRLPVLLCLPDTPTQQQVRNDHGAFAAARHWAEAGFAVVMVDGRGTVGVSPSFEKVTHRRVADLAVADHAEALRIIADKHSDLDLTRVTAYGRGFGGWLAALLAARRPETVRAAVAVEPWDWAALPAPLAERYLGPQELDSEIYARHALEDLPPTVIIQETAPVEIPT</sequence>
<dbReference type="PANTHER" id="PTHR11731:SF193">
    <property type="entry name" value="DIPEPTIDYL PEPTIDASE 9"/>
    <property type="match status" value="1"/>
</dbReference>